<feature type="domain" description="Ig-like" evidence="3">
    <location>
        <begin position="28"/>
        <end position="123"/>
    </location>
</feature>
<evidence type="ECO:0000259" key="3">
    <source>
        <dbReference type="PROSITE" id="PS50835"/>
    </source>
</evidence>
<dbReference type="Proteomes" id="UP001346869">
    <property type="component" value="Unassembled WGS sequence"/>
</dbReference>
<dbReference type="PANTHER" id="PTHR15193">
    <property type="entry name" value="CD83 ANTIGEN"/>
    <property type="match status" value="1"/>
</dbReference>
<dbReference type="SMART" id="SM00409">
    <property type="entry name" value="IG"/>
    <property type="match status" value="1"/>
</dbReference>
<protein>
    <recommendedName>
        <fullName evidence="7">Ig-like domain-containing protein</fullName>
    </recommendedName>
</protein>
<dbReference type="PROSITE" id="PS51022">
    <property type="entry name" value="L27"/>
    <property type="match status" value="1"/>
</dbReference>
<sequence>MFQEVSFVTLLMLHSAVQSLSVQASCRENVSLKCQEVGSEFGSEFISVTWYKLIHQNKCGILRWGSKDKKKPQFFIKFNRTVHSDQNYSLLISAVTPADSGTYQCEVGAMIGGQNKRNEVKLDVSECVTPAVWATPTPVPNATSDLSSTQVHELPVLWSAVIYGIACIAKIALSIISVLIIRCVQSKSSKRRQQKW</sequence>
<proteinExistence type="predicted"/>
<feature type="domain" description="L27" evidence="4">
    <location>
        <begin position="1"/>
        <end position="25"/>
    </location>
</feature>
<dbReference type="InterPro" id="IPR036179">
    <property type="entry name" value="Ig-like_dom_sf"/>
</dbReference>
<gene>
    <name evidence="5" type="ORF">PBY51_001193</name>
</gene>
<feature type="transmembrane region" description="Helical" evidence="1">
    <location>
        <begin position="156"/>
        <end position="181"/>
    </location>
</feature>
<organism evidence="5 6">
    <name type="scientific">Eleginops maclovinus</name>
    <name type="common">Patagonian blennie</name>
    <name type="synonym">Eleginus maclovinus</name>
    <dbReference type="NCBI Taxonomy" id="56733"/>
    <lineage>
        <taxon>Eukaryota</taxon>
        <taxon>Metazoa</taxon>
        <taxon>Chordata</taxon>
        <taxon>Craniata</taxon>
        <taxon>Vertebrata</taxon>
        <taxon>Euteleostomi</taxon>
        <taxon>Actinopterygii</taxon>
        <taxon>Neopterygii</taxon>
        <taxon>Teleostei</taxon>
        <taxon>Neoteleostei</taxon>
        <taxon>Acanthomorphata</taxon>
        <taxon>Eupercaria</taxon>
        <taxon>Perciformes</taxon>
        <taxon>Notothenioidei</taxon>
        <taxon>Eleginopidae</taxon>
        <taxon>Eleginops</taxon>
    </lineage>
</organism>
<keyword evidence="1" id="KW-0472">Membrane</keyword>
<feature type="chain" id="PRO_5042870960" description="Ig-like domain-containing protein" evidence="2">
    <location>
        <begin position="20"/>
        <end position="196"/>
    </location>
</feature>
<evidence type="ECO:0008006" key="7">
    <source>
        <dbReference type="Google" id="ProtNLM"/>
    </source>
</evidence>
<reference evidence="5 6" key="1">
    <citation type="journal article" date="2023" name="Genes (Basel)">
        <title>Chromosome-Level Genome Assembly and Circadian Gene Repertoire of the Patagonia Blennie Eleginops maclovinus-The Closest Ancestral Proxy of Antarctic Cryonotothenioids.</title>
        <authorList>
            <person name="Cheng C.C."/>
            <person name="Rivera-Colon A.G."/>
            <person name="Minhas B.F."/>
            <person name="Wilson L."/>
            <person name="Rayamajhi N."/>
            <person name="Vargas-Chacoff L."/>
            <person name="Catchen J.M."/>
        </authorList>
    </citation>
    <scope>NUCLEOTIDE SEQUENCE [LARGE SCALE GENOMIC DNA]</scope>
    <source>
        <strain evidence="5">JMC-PN-2008</strain>
    </source>
</reference>
<dbReference type="InterPro" id="IPR007110">
    <property type="entry name" value="Ig-like_dom"/>
</dbReference>
<dbReference type="PANTHER" id="PTHR15193:SF1">
    <property type="entry name" value="CD83 ANTIGEN"/>
    <property type="match status" value="1"/>
</dbReference>
<keyword evidence="2" id="KW-0732">Signal</keyword>
<reference evidence="5 6" key="2">
    <citation type="journal article" date="2023" name="Mol. Biol. Evol.">
        <title>Genomics of Secondarily Temperate Adaptation in the Only Non-Antarctic Icefish.</title>
        <authorList>
            <person name="Rivera-Colon A.G."/>
            <person name="Rayamajhi N."/>
            <person name="Minhas B.F."/>
            <person name="Madrigal G."/>
            <person name="Bilyk K.T."/>
            <person name="Yoon V."/>
            <person name="Hune M."/>
            <person name="Gregory S."/>
            <person name="Cheng C.H.C."/>
            <person name="Catchen J.M."/>
        </authorList>
    </citation>
    <scope>NUCLEOTIDE SEQUENCE [LARGE SCALE GENOMIC DNA]</scope>
    <source>
        <strain evidence="5">JMC-PN-2008</strain>
    </source>
</reference>
<keyword evidence="6" id="KW-1185">Reference proteome</keyword>
<dbReference type="InterPro" id="IPR004172">
    <property type="entry name" value="L27_dom"/>
</dbReference>
<dbReference type="AlphaFoldDB" id="A0AAN7XP00"/>
<evidence type="ECO:0000256" key="1">
    <source>
        <dbReference type="SAM" id="Phobius"/>
    </source>
</evidence>
<keyword evidence="1" id="KW-1133">Transmembrane helix</keyword>
<feature type="signal peptide" evidence="2">
    <location>
        <begin position="1"/>
        <end position="19"/>
    </location>
</feature>
<accession>A0AAN7XP00</accession>
<name>A0AAN7XP00_ELEMC</name>
<dbReference type="InterPro" id="IPR013783">
    <property type="entry name" value="Ig-like_fold"/>
</dbReference>
<dbReference type="EMBL" id="JAUZQC010000011">
    <property type="protein sequence ID" value="KAK5864234.1"/>
    <property type="molecule type" value="Genomic_DNA"/>
</dbReference>
<evidence type="ECO:0000313" key="6">
    <source>
        <dbReference type="Proteomes" id="UP001346869"/>
    </source>
</evidence>
<evidence type="ECO:0000259" key="4">
    <source>
        <dbReference type="PROSITE" id="PS51022"/>
    </source>
</evidence>
<comment type="caution">
    <text evidence="5">The sequence shown here is derived from an EMBL/GenBank/DDBJ whole genome shotgun (WGS) entry which is preliminary data.</text>
</comment>
<keyword evidence="1" id="KW-0812">Transmembrane</keyword>
<evidence type="ECO:0000256" key="2">
    <source>
        <dbReference type="SAM" id="SignalP"/>
    </source>
</evidence>
<dbReference type="InterPro" id="IPR013106">
    <property type="entry name" value="Ig_V-set"/>
</dbReference>
<dbReference type="SUPFAM" id="SSF48726">
    <property type="entry name" value="Immunoglobulin"/>
    <property type="match status" value="1"/>
</dbReference>
<dbReference type="Gene3D" id="2.60.40.10">
    <property type="entry name" value="Immunoglobulins"/>
    <property type="match status" value="1"/>
</dbReference>
<dbReference type="InterPro" id="IPR003599">
    <property type="entry name" value="Ig_sub"/>
</dbReference>
<dbReference type="Pfam" id="PF07686">
    <property type="entry name" value="V-set"/>
    <property type="match status" value="1"/>
</dbReference>
<dbReference type="PROSITE" id="PS50835">
    <property type="entry name" value="IG_LIKE"/>
    <property type="match status" value="1"/>
</dbReference>
<evidence type="ECO:0000313" key="5">
    <source>
        <dbReference type="EMBL" id="KAK5864234.1"/>
    </source>
</evidence>